<keyword evidence="6" id="KW-1185">Reference proteome</keyword>
<gene>
    <name evidence="5" type="ORF">EJE83_03825</name>
</gene>
<protein>
    <submittedName>
        <fullName evidence="5">MarR family transcriptional regulator</fullName>
    </submittedName>
</protein>
<keyword evidence="2" id="KW-0238">DNA-binding</keyword>
<evidence type="ECO:0000313" key="6">
    <source>
        <dbReference type="Proteomes" id="UP000270216"/>
    </source>
</evidence>
<dbReference type="InterPro" id="IPR036390">
    <property type="entry name" value="WH_DNA-bd_sf"/>
</dbReference>
<name>A0ABX9ZU99_9BURK</name>
<dbReference type="PRINTS" id="PR00598">
    <property type="entry name" value="HTHMARR"/>
</dbReference>
<keyword evidence="1" id="KW-0805">Transcription regulation</keyword>
<dbReference type="SMART" id="SM00347">
    <property type="entry name" value="HTH_MARR"/>
    <property type="match status" value="1"/>
</dbReference>
<dbReference type="Proteomes" id="UP000270216">
    <property type="component" value="Unassembled WGS sequence"/>
</dbReference>
<evidence type="ECO:0000256" key="1">
    <source>
        <dbReference type="ARBA" id="ARBA00023015"/>
    </source>
</evidence>
<keyword evidence="3" id="KW-0804">Transcription</keyword>
<dbReference type="PANTHER" id="PTHR33164">
    <property type="entry name" value="TRANSCRIPTIONAL REGULATOR, MARR FAMILY"/>
    <property type="match status" value="1"/>
</dbReference>
<dbReference type="PROSITE" id="PS01117">
    <property type="entry name" value="HTH_MARR_1"/>
    <property type="match status" value="1"/>
</dbReference>
<dbReference type="InterPro" id="IPR000835">
    <property type="entry name" value="HTH_MarR-typ"/>
</dbReference>
<feature type="domain" description="HTH marR-type" evidence="4">
    <location>
        <begin position="27"/>
        <end position="160"/>
    </location>
</feature>
<sequence length="169" mass="19110">MLRSQPNIDPFRLGENTEMRPVHPSLDQFLTYKMHRLMKQHDKRIAQSYADAAQLSLAESRVLAAVGTAGALSNSELARRANLDKSQASRGADGLVTRGLVRRGPDEHDGRAVKVSLTPEGERVWRVVIDAARAHYERLFEALTDDEMRVYERLLDKLLLRSDELDAME</sequence>
<dbReference type="EMBL" id="RWHX01000004">
    <property type="protein sequence ID" value="RSK85139.1"/>
    <property type="molecule type" value="Genomic_DNA"/>
</dbReference>
<dbReference type="Gene3D" id="1.10.10.10">
    <property type="entry name" value="Winged helix-like DNA-binding domain superfamily/Winged helix DNA-binding domain"/>
    <property type="match status" value="1"/>
</dbReference>
<evidence type="ECO:0000259" key="4">
    <source>
        <dbReference type="PROSITE" id="PS50995"/>
    </source>
</evidence>
<dbReference type="InterPro" id="IPR036388">
    <property type="entry name" value="WH-like_DNA-bd_sf"/>
</dbReference>
<dbReference type="Pfam" id="PF12802">
    <property type="entry name" value="MarR_2"/>
    <property type="match status" value="1"/>
</dbReference>
<evidence type="ECO:0000256" key="3">
    <source>
        <dbReference type="ARBA" id="ARBA00023163"/>
    </source>
</evidence>
<evidence type="ECO:0000256" key="2">
    <source>
        <dbReference type="ARBA" id="ARBA00023125"/>
    </source>
</evidence>
<dbReference type="PANTHER" id="PTHR33164:SF43">
    <property type="entry name" value="HTH-TYPE TRANSCRIPTIONAL REPRESSOR YETL"/>
    <property type="match status" value="1"/>
</dbReference>
<evidence type="ECO:0000313" key="5">
    <source>
        <dbReference type="EMBL" id="RSK85139.1"/>
    </source>
</evidence>
<organism evidence="5 6">
    <name type="scientific">Pandoraea apista</name>
    <dbReference type="NCBI Taxonomy" id="93218"/>
    <lineage>
        <taxon>Bacteria</taxon>
        <taxon>Pseudomonadati</taxon>
        <taxon>Pseudomonadota</taxon>
        <taxon>Betaproteobacteria</taxon>
        <taxon>Burkholderiales</taxon>
        <taxon>Burkholderiaceae</taxon>
        <taxon>Pandoraea</taxon>
    </lineage>
</organism>
<reference evidence="5 6" key="1">
    <citation type="submission" date="2018-12" db="EMBL/GenBank/DDBJ databases">
        <title>Whole genome sequence of a Pandoraea apista isolate from a patient with cystic fibrosis.</title>
        <authorList>
            <person name="Kenna D.T."/>
            <person name="Turton J.F."/>
        </authorList>
    </citation>
    <scope>NUCLEOTIDE SEQUENCE [LARGE SCALE GENOMIC DNA]</scope>
    <source>
        <strain evidence="5 6">Pa13324</strain>
    </source>
</reference>
<dbReference type="PROSITE" id="PS50995">
    <property type="entry name" value="HTH_MARR_2"/>
    <property type="match status" value="1"/>
</dbReference>
<dbReference type="InterPro" id="IPR023187">
    <property type="entry name" value="Tscrpt_reg_MarR-type_CS"/>
</dbReference>
<comment type="caution">
    <text evidence="5">The sequence shown here is derived from an EMBL/GenBank/DDBJ whole genome shotgun (WGS) entry which is preliminary data.</text>
</comment>
<dbReference type="SUPFAM" id="SSF46785">
    <property type="entry name" value="Winged helix' DNA-binding domain"/>
    <property type="match status" value="1"/>
</dbReference>
<dbReference type="InterPro" id="IPR039422">
    <property type="entry name" value="MarR/SlyA-like"/>
</dbReference>
<proteinExistence type="predicted"/>
<accession>A0ABX9ZU99</accession>